<evidence type="ECO:0000259" key="2">
    <source>
        <dbReference type="Pfam" id="PF00326"/>
    </source>
</evidence>
<dbReference type="PANTHER" id="PTHR43037">
    <property type="entry name" value="UNNAMED PRODUCT-RELATED"/>
    <property type="match status" value="1"/>
</dbReference>
<accession>A0ABR3BUG5</accession>
<dbReference type="SUPFAM" id="SSF53474">
    <property type="entry name" value="alpha/beta-Hydrolases"/>
    <property type="match status" value="1"/>
</dbReference>
<proteinExistence type="predicted"/>
<dbReference type="InterPro" id="IPR001375">
    <property type="entry name" value="Peptidase_S9_cat"/>
</dbReference>
<dbReference type="Gene3D" id="3.40.50.1820">
    <property type="entry name" value="alpha/beta hydrolase"/>
    <property type="match status" value="1"/>
</dbReference>
<dbReference type="InterPro" id="IPR050955">
    <property type="entry name" value="Plant_Biomass_Hydrol_Est"/>
</dbReference>
<keyword evidence="1" id="KW-0732">Signal</keyword>
<dbReference type="EMBL" id="ATAM02000004">
    <property type="protein sequence ID" value="KAL0250580.1"/>
    <property type="molecule type" value="Genomic_DNA"/>
</dbReference>
<dbReference type="InterPro" id="IPR029058">
    <property type="entry name" value="AB_hydrolase_fold"/>
</dbReference>
<reference evidence="4" key="1">
    <citation type="submission" date="2015-01" db="EMBL/GenBank/DDBJ databases">
        <title>The Genome Sequence of Cryptococcus gattii MMRL2647.</title>
        <authorList>
            <consortium name="The Broad Institute Genomics Platform"/>
            <person name="Cuomo C."/>
            <person name="Litvintseva A."/>
            <person name="Chen Y."/>
            <person name="Heitman J."/>
            <person name="Sun S."/>
            <person name="Springer D."/>
            <person name="Dromer F."/>
            <person name="Young S."/>
            <person name="Zeng Q."/>
            <person name="Gargeya S."/>
            <person name="Abouelleil A."/>
            <person name="Alvarado L."/>
            <person name="Chapman S.B."/>
            <person name="Gainer-Dewar J."/>
            <person name="Goldberg J."/>
            <person name="Griggs A."/>
            <person name="Gujja S."/>
            <person name="Hansen M."/>
            <person name="Howarth C."/>
            <person name="Imamovic A."/>
            <person name="Larimer J."/>
            <person name="Murphy C."/>
            <person name="Naylor J."/>
            <person name="Pearson M."/>
            <person name="Priest M."/>
            <person name="Roberts A."/>
            <person name="Saif S."/>
            <person name="Shea T."/>
            <person name="Sykes S."/>
            <person name="Wortman J."/>
            <person name="Nusbaum C."/>
            <person name="Birren B."/>
        </authorList>
    </citation>
    <scope>NUCLEOTIDE SEQUENCE [LARGE SCALE GENOMIC DNA]</scope>
    <source>
        <strain evidence="4">IND107</strain>
    </source>
</reference>
<gene>
    <name evidence="3" type="ORF">I308_102763</name>
</gene>
<feature type="domain" description="Peptidase S9 prolyl oligopeptidase catalytic" evidence="2">
    <location>
        <begin position="465"/>
        <end position="602"/>
    </location>
</feature>
<evidence type="ECO:0000313" key="4">
    <source>
        <dbReference type="Proteomes" id="UP000054399"/>
    </source>
</evidence>
<dbReference type="Proteomes" id="UP000054399">
    <property type="component" value="Unassembled WGS sequence"/>
</dbReference>
<reference evidence="3 4" key="2">
    <citation type="submission" date="2024-01" db="EMBL/GenBank/DDBJ databases">
        <title>Comparative genomics of Cryptococcus and Kwoniella reveals pathogenesis evolution and contrasting modes of karyotype evolution via chromosome fusion or intercentromeric recombination.</title>
        <authorList>
            <person name="Coelho M.A."/>
            <person name="David-Palma M."/>
            <person name="Shea T."/>
            <person name="Bowers K."/>
            <person name="Mcginley-Smith S."/>
            <person name="Mohammad A.W."/>
            <person name="Gnirke A."/>
            <person name="Yurkov A.M."/>
            <person name="Nowrousian M."/>
            <person name="Sun S."/>
            <person name="Cuomo C.A."/>
            <person name="Heitman J."/>
        </authorList>
    </citation>
    <scope>NUCLEOTIDE SEQUENCE [LARGE SCALE GENOMIC DNA]</scope>
    <source>
        <strain evidence="3 4">IND107</strain>
    </source>
</reference>
<comment type="caution">
    <text evidence="3">The sequence shown here is derived from an EMBL/GenBank/DDBJ whole genome shotgun (WGS) entry which is preliminary data.</text>
</comment>
<protein>
    <recommendedName>
        <fullName evidence="2">Peptidase S9 prolyl oligopeptidase catalytic domain-containing protein</fullName>
    </recommendedName>
</protein>
<sequence>MRFREIVTSPMWETIGPFPSGTRELPFLGSPLATYSTPSADPDIEFAHRPYNPEETWPSELGNGGRVSWSKFEAKGDWLEISYPDINWDQLRSDHGWSALQYMVLLRTRLTIPKSGHNKPLTPILINMLQLSEFAFVQQNADPHTSGPVKWYQGNSYGFGGPAPGLNSTNSTNLAAAKFERSLLLEPGAYIMLARAVYDIRQFGDPGPGNPPTIKMSSANMVHDTEKHVTQLSQEMGAFPSVFSGWLMGEWASVGIRVPEGALETTVIGVGKMEIACKSKNAEPLKSALAVEIVSDIRIIPGQARLIAMRIRQKTPLSPETRTLTISIDFQSGGTTRVLEWSIALHHVTYDNHSSLAAKNSHWITFASPSLITDSHLSHLPAHVSSAMIVPPKRSVRHDAETPPVLLALHGAGVDVKNSEWGERMPDVPGAWAVLPIGKNEWGEDWHGGSMEDAWAARAAVEVQLGKVGIALSNKTVIIGHSNGGQGAWHLAARYPDRVVGVVAASGWLTIQHYVPYTDYISNRYADPALMGILFSSLAPYHNDLHSSNLSDIPILAVHGADDDNVPPRHSRAHAALISSWAGEKDSMVKVLEVPKKGHWWDDVLSSSAVVEFIQQLPPRQSWDEQRKKGYTVTTANPQECGGRAGIRIVELDTPGRLARLDVNARQWKLDQTAEPLDIRGMNVQRIEIKSLQSSQHFQTYVKRRPYGFSPVNKSILDSLAPPRAYGPMMRILSSPASFHLVIPSSREDQPQHLSIAKRIAHDLYVYHKADCEIIPDHEGLERVAKGQIGPGSIIIIGRPEDNRYTEWMAAERKIPIQFPTQGVMIINKDKVVYDRGAGLIALHPHPTHSGSLSLLIAGNDELGLELAARLFPTRTGVPLPDWAIVCPRSRWQGANGLIGAGFWGSEWEYNEAMSWMDR</sequence>
<name>A0ABR3BUG5_9TREE</name>
<dbReference type="PANTHER" id="PTHR43037:SF4">
    <property type="entry name" value="PEPTIDASE S9 PROLYL OLIGOPEPTIDASE CATALYTIC DOMAIN-CONTAINING PROTEIN"/>
    <property type="match status" value="1"/>
</dbReference>
<keyword evidence="4" id="KW-1185">Reference proteome</keyword>
<organism evidence="3 4">
    <name type="scientific">Cryptococcus tetragattii IND107</name>
    <dbReference type="NCBI Taxonomy" id="1296105"/>
    <lineage>
        <taxon>Eukaryota</taxon>
        <taxon>Fungi</taxon>
        <taxon>Dikarya</taxon>
        <taxon>Basidiomycota</taxon>
        <taxon>Agaricomycotina</taxon>
        <taxon>Tremellomycetes</taxon>
        <taxon>Tremellales</taxon>
        <taxon>Cryptococcaceae</taxon>
        <taxon>Cryptococcus</taxon>
        <taxon>Cryptococcus gattii species complex</taxon>
    </lineage>
</organism>
<dbReference type="RefSeq" id="XP_066614767.1">
    <property type="nucleotide sequence ID" value="XM_066757298.1"/>
</dbReference>
<evidence type="ECO:0000313" key="3">
    <source>
        <dbReference type="EMBL" id="KAL0250580.1"/>
    </source>
</evidence>
<evidence type="ECO:0000256" key="1">
    <source>
        <dbReference type="ARBA" id="ARBA00022729"/>
    </source>
</evidence>
<dbReference type="GeneID" id="91989619"/>
<dbReference type="Pfam" id="PF00326">
    <property type="entry name" value="Peptidase_S9"/>
    <property type="match status" value="1"/>
</dbReference>